<dbReference type="GO" id="GO:0031146">
    <property type="term" value="P:SCF-dependent proteasomal ubiquitin-dependent protein catabolic process"/>
    <property type="evidence" value="ECO:0007669"/>
    <property type="project" value="TreeGrafter"/>
</dbReference>
<dbReference type="InterPro" id="IPR057207">
    <property type="entry name" value="FBXL15_LRR"/>
</dbReference>
<evidence type="ECO:0000313" key="3">
    <source>
        <dbReference type="Proteomes" id="UP001151287"/>
    </source>
</evidence>
<dbReference type="SMART" id="SM00367">
    <property type="entry name" value="LRR_CC"/>
    <property type="match status" value="7"/>
</dbReference>
<feature type="domain" description="F-box/LRR-repeat protein 15-like leucin rich repeat" evidence="1">
    <location>
        <begin position="79"/>
        <end position="198"/>
    </location>
</feature>
<dbReference type="OrthoDB" id="550575at2759"/>
<dbReference type="PANTHER" id="PTHR13318">
    <property type="entry name" value="PARTNER OF PAIRED, ISOFORM B-RELATED"/>
    <property type="match status" value="1"/>
</dbReference>
<evidence type="ECO:0000313" key="2">
    <source>
        <dbReference type="EMBL" id="KAJ1686110.1"/>
    </source>
</evidence>
<dbReference type="EMBL" id="JAMQYH010000005">
    <property type="protein sequence ID" value="KAJ1686110.1"/>
    <property type="molecule type" value="Genomic_DNA"/>
</dbReference>
<dbReference type="Pfam" id="PF13516">
    <property type="entry name" value="LRR_6"/>
    <property type="match status" value="1"/>
</dbReference>
<dbReference type="PANTHER" id="PTHR13318:SF95">
    <property type="entry name" value="F-BOX PROTEIN YLR352W"/>
    <property type="match status" value="1"/>
</dbReference>
<dbReference type="Gene3D" id="3.80.10.10">
    <property type="entry name" value="Ribonuclease Inhibitor"/>
    <property type="match status" value="2"/>
</dbReference>
<dbReference type="InterPro" id="IPR001611">
    <property type="entry name" value="Leu-rich_rpt"/>
</dbReference>
<dbReference type="InterPro" id="IPR006553">
    <property type="entry name" value="Leu-rich_rpt_Cys-con_subtyp"/>
</dbReference>
<dbReference type="AlphaFoldDB" id="A0A9Q0C2K4"/>
<evidence type="ECO:0000259" key="1">
    <source>
        <dbReference type="Pfam" id="PF25372"/>
    </source>
</evidence>
<dbReference type="GO" id="GO:0019005">
    <property type="term" value="C:SCF ubiquitin ligase complex"/>
    <property type="evidence" value="ECO:0007669"/>
    <property type="project" value="TreeGrafter"/>
</dbReference>
<proteinExistence type="predicted"/>
<dbReference type="Proteomes" id="UP001151287">
    <property type="component" value="Unassembled WGS sequence"/>
</dbReference>
<comment type="caution">
    <text evidence="2">The sequence shown here is derived from an EMBL/GenBank/DDBJ whole genome shotgun (WGS) entry which is preliminary data.</text>
</comment>
<protein>
    <recommendedName>
        <fullName evidence="1">F-box/LRR-repeat protein 15-like leucin rich repeat domain-containing protein</fullName>
    </recommendedName>
</protein>
<dbReference type="CDD" id="cd22159">
    <property type="entry name" value="F-box_AtTIR1-like"/>
    <property type="match status" value="1"/>
</dbReference>
<organism evidence="2 3">
    <name type="scientific">Rhynchospora breviuscula</name>
    <dbReference type="NCBI Taxonomy" id="2022672"/>
    <lineage>
        <taxon>Eukaryota</taxon>
        <taxon>Viridiplantae</taxon>
        <taxon>Streptophyta</taxon>
        <taxon>Embryophyta</taxon>
        <taxon>Tracheophyta</taxon>
        <taxon>Spermatophyta</taxon>
        <taxon>Magnoliopsida</taxon>
        <taxon>Liliopsida</taxon>
        <taxon>Poales</taxon>
        <taxon>Cyperaceae</taxon>
        <taxon>Cyperoideae</taxon>
        <taxon>Rhynchosporeae</taxon>
        <taxon>Rhynchospora</taxon>
    </lineage>
</organism>
<accession>A0A9Q0C2K4</accession>
<gene>
    <name evidence="2" type="ORF">LUZ63_017500</name>
</gene>
<sequence>MTNIIDWSHSCLPDDCLLTIHQKLQNRDDRDAFGLTCKRWLHIQNIARTQLVFDFSYNPRRQQEYPQYIQQLLIRFPYLSKLSLSGCTDLPDTALNPLVVSCSSLRYLSLYCCVNITDAGLGLISTGCPNLETLNLYRCNITDAGLQSIARSGHILKNVNLSYCLNITDHGLNALCSGCPKLHSLIINSCKGIVGTGLKGSPPTLTYLEAENCMLSSEGVCEAVSGAGLEYLNLSHPASLSRHGDGLGNIGLGYARRLRFLNLRMCRHMSDESASAIARGCPMLEEWNLALCHGIRLSGWLAIGSNCNKIRVLHVNRCKNLCNQGLNALRDGCDRLEVLYIHGCKVTNTGLEIFKMYRFNVVLRREDCVGMSISPCVAKLFL</sequence>
<dbReference type="Pfam" id="PF25372">
    <property type="entry name" value="DUF7885"/>
    <property type="match status" value="1"/>
</dbReference>
<dbReference type="InterPro" id="IPR032675">
    <property type="entry name" value="LRR_dom_sf"/>
</dbReference>
<dbReference type="SUPFAM" id="SSF52047">
    <property type="entry name" value="RNI-like"/>
    <property type="match status" value="1"/>
</dbReference>
<keyword evidence="3" id="KW-1185">Reference proteome</keyword>
<reference evidence="2" key="1">
    <citation type="journal article" date="2022" name="Cell">
        <title>Repeat-based holocentromeres influence genome architecture and karyotype evolution.</title>
        <authorList>
            <person name="Hofstatter P.G."/>
            <person name="Thangavel G."/>
            <person name="Lux T."/>
            <person name="Neumann P."/>
            <person name="Vondrak T."/>
            <person name="Novak P."/>
            <person name="Zhang M."/>
            <person name="Costa L."/>
            <person name="Castellani M."/>
            <person name="Scott A."/>
            <person name="Toegelov H."/>
            <person name="Fuchs J."/>
            <person name="Mata-Sucre Y."/>
            <person name="Dias Y."/>
            <person name="Vanzela A.L.L."/>
            <person name="Huettel B."/>
            <person name="Almeida C.C.S."/>
            <person name="Simkova H."/>
            <person name="Souza G."/>
            <person name="Pedrosa-Harand A."/>
            <person name="Macas J."/>
            <person name="Mayer K.F.X."/>
            <person name="Houben A."/>
            <person name="Marques A."/>
        </authorList>
    </citation>
    <scope>NUCLEOTIDE SEQUENCE</scope>
    <source>
        <strain evidence="2">RhyBre1mFocal</strain>
    </source>
</reference>
<name>A0A9Q0C2K4_9POAL</name>